<keyword evidence="2" id="KW-1185">Reference proteome</keyword>
<organism evidence="1 2">
    <name type="scientific">Streptomyces crystallinus</name>
    <dbReference type="NCBI Taxonomy" id="68191"/>
    <lineage>
        <taxon>Bacteria</taxon>
        <taxon>Bacillati</taxon>
        <taxon>Actinomycetota</taxon>
        <taxon>Actinomycetes</taxon>
        <taxon>Kitasatosporales</taxon>
        <taxon>Streptomycetaceae</taxon>
        <taxon>Streptomyces</taxon>
    </lineage>
</organism>
<gene>
    <name evidence="1" type="ORF">GCM10010394_05090</name>
</gene>
<evidence type="ECO:0000313" key="2">
    <source>
        <dbReference type="Proteomes" id="UP001500668"/>
    </source>
</evidence>
<evidence type="ECO:0000313" key="1">
    <source>
        <dbReference type="EMBL" id="GAA0579514.1"/>
    </source>
</evidence>
<sequence>MPVGAQCCLFRVAEREKEKVMRCGPCAIEGTITDAVGLLSMTFGSVAETGMCQRHGKALWDYFMQAFGSVAVIDGEEQ</sequence>
<comment type="caution">
    <text evidence="1">The sequence shown here is derived from an EMBL/GenBank/DDBJ whole genome shotgun (WGS) entry which is preliminary data.</text>
</comment>
<dbReference type="EMBL" id="BAAACA010000004">
    <property type="protein sequence ID" value="GAA0579514.1"/>
    <property type="molecule type" value="Genomic_DNA"/>
</dbReference>
<dbReference type="Proteomes" id="UP001500668">
    <property type="component" value="Unassembled WGS sequence"/>
</dbReference>
<accession>A0ABN1F1M8</accession>
<proteinExistence type="predicted"/>
<reference evidence="1 2" key="1">
    <citation type="journal article" date="2019" name="Int. J. Syst. Evol. Microbiol.">
        <title>The Global Catalogue of Microorganisms (GCM) 10K type strain sequencing project: providing services to taxonomists for standard genome sequencing and annotation.</title>
        <authorList>
            <consortium name="The Broad Institute Genomics Platform"/>
            <consortium name="The Broad Institute Genome Sequencing Center for Infectious Disease"/>
            <person name="Wu L."/>
            <person name="Ma J."/>
        </authorList>
    </citation>
    <scope>NUCLEOTIDE SEQUENCE [LARGE SCALE GENOMIC DNA]</scope>
    <source>
        <strain evidence="1 2">JCM 5067</strain>
    </source>
</reference>
<protein>
    <submittedName>
        <fullName evidence="1">Uncharacterized protein</fullName>
    </submittedName>
</protein>
<name>A0ABN1F1M8_9ACTN</name>